<evidence type="ECO:0000313" key="8">
    <source>
        <dbReference type="Proteomes" id="UP001235939"/>
    </source>
</evidence>
<feature type="binding site" evidence="5">
    <location>
        <position position="1057"/>
    </location>
    <ligand>
        <name>Zn(2+)</name>
        <dbReference type="ChEBI" id="CHEBI:29105"/>
    </ligand>
</feature>
<dbReference type="EMBL" id="CP092876">
    <property type="protein sequence ID" value="UYV77135.1"/>
    <property type="molecule type" value="Genomic_DNA"/>
</dbReference>
<keyword evidence="4 5" id="KW-0862">Zinc</keyword>
<comment type="similarity">
    <text evidence="5">Belongs to the queuine tRNA-ribosyltransferase family. QTRT2 subfamily.</text>
</comment>
<sequence>MSRVGEADFFQDLIFVDSNSTARQSSFKLATVSVNCDVEEGAIFLNDLEAKSFKDAWRHLKLFIGHDNNNTQDREHCDCCDRDAWRHLKLFIGHDNNNTQDREHCDCCDRYAWRHLKLFIGHDNNNTQDREHCDCCDRDAWRHLKLFIGHDNNNTQDREHCDCCDRDAWRHLKLFIGHDNNNTQDREHCDCCDRYAWRHLKLFIGHDNNNTQDREHCDCCDRDAWRHLKLFIGHDNNNTQDREHCDCCDRDAWRHLKLFIGHDNNNTQDREHCDCCDRDAWRHLKLFIGHNNNTQDREHCDCCDRDAWRHLKLFIGHDNNNTQDREHCDCCDIDAWRHLKLFIGHDNNNTQDREHWVGCGLQMKYLVQSQGPQQARLGLLSEMGELVTPCYLGYTRAGSVPHLTPDILHKVLPPQHPLLFTLPSVGDMQASLADFNKGLSHYVGLPTHPGWVTMQDPGESIRTGYNTKLGISIWANSGRVLVTPDIFMNLMESIQPCAIQVLTNSDANKDSTSKKLTLAVKHSIEFLDKCLSRIKESQVLKNSMIFGTIQGGCDRKLKIYSAMQTAKREVDGFVIDGLNTYGPQEPQLEMEAFTDLLLSVVELLPKDKPRMLNGPLNPIQIIKAVSCGIDIFDSSYPYIITEQHKALVFDPEKPETMTISLKDQIHKEEFTPLLKNYLSTGRYLQLLDVHVRQVILRASTQIRYNLDCRIPQVLKQYFLSDDGNNTDKHEVLTVWLQMKYLVQSQGPQQARLGLLSEAGELVTPCYLGYTRAGSVPHLTPDILHKVLPPQHPLLFTLPSVGDMQASLADFNKGLSHYVGLPTHPGWVTMQDPGESIRPGYNTKLGISIWANSGRVLITPDIFMNLMESIQPCAIQVLTNSDANIDSTSKKLTLAVKHSIEFLDKCLSRIKESQVLKNSMIFGTIQGGCDRKLKIYSAMQTAKREVDGFVIDGLNTYGPQEPQLEMEVFTDLLLAVVELLPKDKPRMLNGPLNPIQIIKAVSCGIDIFDSSYPYVITEQHKALVFDPEKPETMTISLKDQIHKEEFTPLLKNCECYACANFTRAYIHHLYCSNELLGFVLLMVHNLHHFNLFFHTIQTYLQAGTFNSLMSMYDKSS</sequence>
<feature type="binding site" evidence="5">
    <location>
        <position position="1054"/>
    </location>
    <ligand>
        <name>Zn(2+)</name>
        <dbReference type="ChEBI" id="CHEBI:29105"/>
    </ligand>
</feature>
<keyword evidence="3 5" id="KW-0479">Metal-binding</keyword>
<name>A0ABY6LBN9_9ARAC</name>
<dbReference type="Pfam" id="PF01702">
    <property type="entry name" value="TGT"/>
    <property type="match status" value="2"/>
</dbReference>
<feature type="binding site" evidence="5">
    <location>
        <position position="1052"/>
    </location>
    <ligand>
        <name>Zn(2+)</name>
        <dbReference type="ChEBI" id="CHEBI:29105"/>
    </ligand>
</feature>
<keyword evidence="8" id="KW-1185">Reference proteome</keyword>
<protein>
    <recommendedName>
        <fullName evidence="5">Queuine tRNA-ribosyltransferase accessory subunit 2</fullName>
    </recommendedName>
    <alternativeName>
        <fullName evidence="5">Queuine tRNA-ribosyltransferase domain-containing protein 1</fullName>
    </alternativeName>
</protein>
<evidence type="ECO:0000313" key="7">
    <source>
        <dbReference type="EMBL" id="UYV77135.1"/>
    </source>
</evidence>
<reference evidence="7 8" key="1">
    <citation type="submission" date="2022-01" db="EMBL/GenBank/DDBJ databases">
        <title>A chromosomal length assembly of Cordylochernes scorpioides.</title>
        <authorList>
            <person name="Zeh D."/>
            <person name="Zeh J."/>
        </authorList>
    </citation>
    <scope>NUCLEOTIDE SEQUENCE [LARGE SCALE GENOMIC DNA]</scope>
    <source>
        <strain evidence="7">IN4F17</strain>
        <tissue evidence="7">Whole Body</tissue>
    </source>
</reference>
<dbReference type="InterPro" id="IPR050852">
    <property type="entry name" value="Queuine_tRNA-ribosyltrfase"/>
</dbReference>
<organism evidence="7 8">
    <name type="scientific">Cordylochernes scorpioides</name>
    <dbReference type="NCBI Taxonomy" id="51811"/>
    <lineage>
        <taxon>Eukaryota</taxon>
        <taxon>Metazoa</taxon>
        <taxon>Ecdysozoa</taxon>
        <taxon>Arthropoda</taxon>
        <taxon>Chelicerata</taxon>
        <taxon>Arachnida</taxon>
        <taxon>Pseudoscorpiones</taxon>
        <taxon>Cheliferoidea</taxon>
        <taxon>Chernetidae</taxon>
        <taxon>Cordylochernes</taxon>
    </lineage>
</organism>
<evidence type="ECO:0000256" key="5">
    <source>
        <dbReference type="HAMAP-Rule" id="MF_03043"/>
    </source>
</evidence>
<feature type="binding site" evidence="5">
    <location>
        <position position="1083"/>
    </location>
    <ligand>
        <name>Zn(2+)</name>
        <dbReference type="ChEBI" id="CHEBI:29105"/>
    </ligand>
</feature>
<evidence type="ECO:0000256" key="1">
    <source>
        <dbReference type="ARBA" id="ARBA00022490"/>
    </source>
</evidence>
<accession>A0ABY6LBN9</accession>
<dbReference type="Proteomes" id="UP001235939">
    <property type="component" value="Chromosome 14"/>
</dbReference>
<gene>
    <name evidence="7" type="ORF">LAZ67_14003413</name>
</gene>
<feature type="domain" description="tRNA-guanine(15) transglycosylase-like" evidence="6">
    <location>
        <begin position="374"/>
        <end position="675"/>
    </location>
</feature>
<dbReference type="NCBIfam" id="TIGR00449">
    <property type="entry name" value="tgt_general"/>
    <property type="match status" value="2"/>
</dbReference>
<evidence type="ECO:0000256" key="3">
    <source>
        <dbReference type="ARBA" id="ARBA00022723"/>
    </source>
</evidence>
<keyword evidence="1 5" id="KW-0963">Cytoplasm</keyword>
<feature type="domain" description="tRNA-guanine(15) transglycosylase-like" evidence="6">
    <location>
        <begin position="749"/>
        <end position="1109"/>
    </location>
</feature>
<dbReference type="PANTHER" id="PTHR46064:SF1">
    <property type="entry name" value="QUEUINE TRNA-RIBOSYLTRANSFERASE ACCESSORY SUBUNIT 2"/>
    <property type="match status" value="1"/>
</dbReference>
<dbReference type="InterPro" id="IPR028592">
    <property type="entry name" value="QTRTD1"/>
</dbReference>
<comment type="subunit">
    <text evidence="5">Heterodimer of a catalytic subunit and an accessory subunit.</text>
</comment>
<proteinExistence type="inferred from homology"/>
<comment type="function">
    <text evidence="5">Non-catalytic subunit of the queuine tRNA-ribosyltransferase (TGT) that catalyzes the base-exchange of a guanine (G) residue with queuine (Q) at position 34 (anticodon wobble position) in tRNAs with GU(N) anticodons (tRNA-Asp, -Asn, -His and -Tyr), resulting in the hypermodified nucleoside queuosine (7-(((4,5-cis-dihydroxy-2-cyclopenten-1-yl)amino)methyl)-7-deazaguanosine).</text>
</comment>
<dbReference type="InterPro" id="IPR036511">
    <property type="entry name" value="TGT-like_sf"/>
</dbReference>
<comment type="cofactor">
    <cofactor evidence="5">
        <name>Zn(2+)</name>
        <dbReference type="ChEBI" id="CHEBI:29105"/>
    </cofactor>
    <text evidence="5">Binds 1 zinc ion per subunit.</text>
</comment>
<evidence type="ECO:0000259" key="6">
    <source>
        <dbReference type="Pfam" id="PF01702"/>
    </source>
</evidence>
<dbReference type="HAMAP" id="MF_03043">
    <property type="entry name" value="QTRT2"/>
    <property type="match status" value="1"/>
</dbReference>
<dbReference type="Gene3D" id="3.20.20.105">
    <property type="entry name" value="Queuine tRNA-ribosyltransferase-like"/>
    <property type="match status" value="2"/>
</dbReference>
<dbReference type="PANTHER" id="PTHR46064">
    <property type="entry name" value="QUEUINE TRNA-RIBOSYLTRANSFERASE ACCESSORY SUBUNIT 2"/>
    <property type="match status" value="1"/>
</dbReference>
<keyword evidence="2 5" id="KW-0819">tRNA processing</keyword>
<evidence type="ECO:0000256" key="4">
    <source>
        <dbReference type="ARBA" id="ARBA00022833"/>
    </source>
</evidence>
<evidence type="ECO:0000256" key="2">
    <source>
        <dbReference type="ARBA" id="ARBA00022694"/>
    </source>
</evidence>
<dbReference type="InterPro" id="IPR002616">
    <property type="entry name" value="tRNA_ribo_trans-like"/>
</dbReference>
<dbReference type="SUPFAM" id="SSF51713">
    <property type="entry name" value="tRNA-guanine transglycosylase"/>
    <property type="match status" value="2"/>
</dbReference>
<comment type="subcellular location">
    <subcellularLocation>
        <location evidence="5">Cytoplasm</location>
    </subcellularLocation>
</comment>